<evidence type="ECO:0000313" key="1">
    <source>
        <dbReference type="EMBL" id="RDX39372.1"/>
    </source>
</evidence>
<keyword evidence="2" id="KW-1185">Reference proteome</keyword>
<evidence type="ECO:0000313" key="2">
    <source>
        <dbReference type="Proteomes" id="UP000256964"/>
    </source>
</evidence>
<proteinExistence type="predicted"/>
<sequence>MLTSECPQMYLMDFRLRLANVAPKPPGTSRYNASIQRLLITAQIAMDAYEEDVLALVKRQLFTEIADALKDRNHPDHVRAIERKKNWDVWRKSNHCLSYGPDRSTLEQVIRFSSVTVADIGRGLQKSSRGEWSLDQFADEIISQTKLPTARSFRAPIDPAGTFGPVACACIQQARLMLRGSNDRDVLKDFKRALVAVMQTRHVNFIPDTLPNPNGTGAPLRTPSIHAWTTLGATSATPSIAVNRLPTQEARAEAALAQFTRLVVDADPRASWDTVSIKISEFPKYLDRTVLP</sequence>
<dbReference type="EMBL" id="KZ857967">
    <property type="protein sequence ID" value="RDX39372.1"/>
    <property type="molecule type" value="Genomic_DNA"/>
</dbReference>
<gene>
    <name evidence="1" type="ORF">OH76DRAFT_1491251</name>
</gene>
<protein>
    <submittedName>
        <fullName evidence="1">Uncharacterized protein</fullName>
    </submittedName>
</protein>
<dbReference type="Proteomes" id="UP000256964">
    <property type="component" value="Unassembled WGS sequence"/>
</dbReference>
<reference evidence="1 2" key="1">
    <citation type="journal article" date="2018" name="Biotechnol. Biofuels">
        <title>Integrative visual omics of the white-rot fungus Polyporus brumalis exposes the biotechnological potential of its oxidative enzymes for delignifying raw plant biomass.</title>
        <authorList>
            <person name="Miyauchi S."/>
            <person name="Rancon A."/>
            <person name="Drula E."/>
            <person name="Hage H."/>
            <person name="Chaduli D."/>
            <person name="Favel A."/>
            <person name="Grisel S."/>
            <person name="Henrissat B."/>
            <person name="Herpoel-Gimbert I."/>
            <person name="Ruiz-Duenas F.J."/>
            <person name="Chevret D."/>
            <person name="Hainaut M."/>
            <person name="Lin J."/>
            <person name="Wang M."/>
            <person name="Pangilinan J."/>
            <person name="Lipzen A."/>
            <person name="Lesage-Meessen L."/>
            <person name="Navarro D."/>
            <person name="Riley R."/>
            <person name="Grigoriev I.V."/>
            <person name="Zhou S."/>
            <person name="Raouche S."/>
            <person name="Rosso M.N."/>
        </authorList>
    </citation>
    <scope>NUCLEOTIDE SEQUENCE [LARGE SCALE GENOMIC DNA]</scope>
    <source>
        <strain evidence="1 2">BRFM 1820</strain>
    </source>
</reference>
<dbReference type="AlphaFoldDB" id="A0A371CGG5"/>
<name>A0A371CGG5_9APHY</name>
<accession>A0A371CGG5</accession>
<organism evidence="1 2">
    <name type="scientific">Lentinus brumalis</name>
    <dbReference type="NCBI Taxonomy" id="2498619"/>
    <lineage>
        <taxon>Eukaryota</taxon>
        <taxon>Fungi</taxon>
        <taxon>Dikarya</taxon>
        <taxon>Basidiomycota</taxon>
        <taxon>Agaricomycotina</taxon>
        <taxon>Agaricomycetes</taxon>
        <taxon>Polyporales</taxon>
        <taxon>Polyporaceae</taxon>
        <taxon>Lentinus</taxon>
    </lineage>
</organism>
<dbReference type="STRING" id="139420.A0A371CGG5"/>
<feature type="non-terminal residue" evidence="1">
    <location>
        <position position="292"/>
    </location>
</feature>